<evidence type="ECO:0000313" key="1">
    <source>
        <dbReference type="EMBL" id="KAF2475726.1"/>
    </source>
</evidence>
<dbReference type="Proteomes" id="UP000799755">
    <property type="component" value="Unassembled WGS sequence"/>
</dbReference>
<gene>
    <name evidence="1" type="ORF">BDR25DRAFT_211474</name>
</gene>
<organism evidence="1 2">
    <name type="scientific">Lindgomyces ingoldianus</name>
    <dbReference type="NCBI Taxonomy" id="673940"/>
    <lineage>
        <taxon>Eukaryota</taxon>
        <taxon>Fungi</taxon>
        <taxon>Dikarya</taxon>
        <taxon>Ascomycota</taxon>
        <taxon>Pezizomycotina</taxon>
        <taxon>Dothideomycetes</taxon>
        <taxon>Pleosporomycetidae</taxon>
        <taxon>Pleosporales</taxon>
        <taxon>Lindgomycetaceae</taxon>
        <taxon>Lindgomyces</taxon>
    </lineage>
</organism>
<reference evidence="1" key="1">
    <citation type="journal article" date="2020" name="Stud. Mycol.">
        <title>101 Dothideomycetes genomes: a test case for predicting lifestyles and emergence of pathogens.</title>
        <authorList>
            <person name="Haridas S."/>
            <person name="Albert R."/>
            <person name="Binder M."/>
            <person name="Bloem J."/>
            <person name="Labutti K."/>
            <person name="Salamov A."/>
            <person name="Andreopoulos B."/>
            <person name="Baker S."/>
            <person name="Barry K."/>
            <person name="Bills G."/>
            <person name="Bluhm B."/>
            <person name="Cannon C."/>
            <person name="Castanera R."/>
            <person name="Culley D."/>
            <person name="Daum C."/>
            <person name="Ezra D."/>
            <person name="Gonzalez J."/>
            <person name="Henrissat B."/>
            <person name="Kuo A."/>
            <person name="Liang C."/>
            <person name="Lipzen A."/>
            <person name="Lutzoni F."/>
            <person name="Magnuson J."/>
            <person name="Mondo S."/>
            <person name="Nolan M."/>
            <person name="Ohm R."/>
            <person name="Pangilinan J."/>
            <person name="Park H.-J."/>
            <person name="Ramirez L."/>
            <person name="Alfaro M."/>
            <person name="Sun H."/>
            <person name="Tritt A."/>
            <person name="Yoshinaga Y."/>
            <person name="Zwiers L.-H."/>
            <person name="Turgeon B."/>
            <person name="Goodwin S."/>
            <person name="Spatafora J."/>
            <person name="Crous P."/>
            <person name="Grigoriev I."/>
        </authorList>
    </citation>
    <scope>NUCLEOTIDE SEQUENCE</scope>
    <source>
        <strain evidence="1">ATCC 200398</strain>
    </source>
</reference>
<protein>
    <submittedName>
        <fullName evidence="1">NAD(P)-binding protein</fullName>
    </submittedName>
</protein>
<proteinExistence type="predicted"/>
<accession>A0ACB6R973</accession>
<dbReference type="EMBL" id="MU003495">
    <property type="protein sequence ID" value="KAF2475726.1"/>
    <property type="molecule type" value="Genomic_DNA"/>
</dbReference>
<keyword evidence="2" id="KW-1185">Reference proteome</keyword>
<evidence type="ECO:0000313" key="2">
    <source>
        <dbReference type="Proteomes" id="UP000799755"/>
    </source>
</evidence>
<sequence>MSKTLLVTGSTGKQGGAVVRALQGSDFEILALTRNVSSSSAQKLTHLSSNIKLLQGDLGNATAIFEKAKEISNNPIWGVFSIQVCANVMGTGGEIEEKQGKDLVDASIAADVKFFVYTSVDRGGSKSDAIPTPVPHWACKQRIETHLKENASRNGMEFTILRPTAFMEILSNDFNGKLMATMWRTVLKEKPLQMVATKDIGWFAAQAFKYPDQSSGKSLSLAGTEVTFQQANEIFRQKFGRDLPSTFGIVSHVLLRMAKELSLMLTWMKEEGTAADVEGCRRLHPEMLDLGAWLETESAFKSC</sequence>
<name>A0ACB6R973_9PLEO</name>
<comment type="caution">
    <text evidence="1">The sequence shown here is derived from an EMBL/GenBank/DDBJ whole genome shotgun (WGS) entry which is preliminary data.</text>
</comment>